<dbReference type="GO" id="GO:0008017">
    <property type="term" value="F:microtubule binding"/>
    <property type="evidence" value="ECO:0007669"/>
    <property type="project" value="InterPro"/>
</dbReference>
<dbReference type="Proteomes" id="UP000265000">
    <property type="component" value="Unplaced"/>
</dbReference>
<sequence length="379" mass="42485">METDMMPKFSSKDEEIDFWKALSLKYKRGYDEAQEELLEFQEGSRELEAELEAQLGQAEHRIKDLQSENQRLKNEAETLKERLEHQYSQSFKQISVLEDDLGQTRSIKEQLHKYVRELEQSNDDLERAKRATIVSLENFEQRLNQAIERNAFLESELDEKESLLVSVQRLKDEARDLRQELAVRERQADVSRMSAPSSPTQDNVKMDSSVQASLSLPATPLSKSLDNAFANPPVLSNGYGSNSPLTPSARISALNIVSDLLRKVGVREPFFLFQLPCLCLPLQLQAETQLLPPPCFTSLQALESKLAACRNFAKDQKARKAFSLDNSNALNANTTSYAQALSTSYFDKAGKANRLEPGTLTAITSAPAASTPGLLRLAV</sequence>
<dbReference type="AlphaFoldDB" id="A0A3Q2NXK7"/>
<name>A0A3Q2NXK7_FUNHE</name>
<dbReference type="GO" id="GO:0005813">
    <property type="term" value="C:centrosome"/>
    <property type="evidence" value="ECO:0007669"/>
    <property type="project" value="UniProtKB-SubCell"/>
</dbReference>
<comment type="subcellular location">
    <subcellularLocation>
        <location evidence="2">Cytoplasm</location>
        <location evidence="2">Cytoskeleton</location>
        <location evidence="2">Microtubule organizing center</location>
        <location evidence="2">Centrosome</location>
    </subcellularLocation>
    <subcellularLocation>
        <location evidence="1">Cytoplasm</location>
        <location evidence="1">Cytoskeleton</location>
        <location evidence="1">Spindle</location>
    </subcellularLocation>
</comment>
<dbReference type="GeneTree" id="ENSGT00390000000111"/>
<evidence type="ECO:0000259" key="11">
    <source>
        <dbReference type="Pfam" id="PF04880"/>
    </source>
</evidence>
<evidence type="ECO:0000313" key="12">
    <source>
        <dbReference type="Ensembl" id="ENSFHEP00000004224.1"/>
    </source>
</evidence>
<keyword evidence="8" id="KW-0175">Coiled coil</keyword>
<evidence type="ECO:0000256" key="8">
    <source>
        <dbReference type="ARBA" id="ARBA00023054"/>
    </source>
</evidence>
<dbReference type="Ensembl" id="ENSFHET00000009219.1">
    <property type="protein sequence ID" value="ENSFHEP00000004224.1"/>
    <property type="gene ID" value="ENSFHEG00000005153.1"/>
</dbReference>
<feature type="domain" description="NUDE" evidence="11">
    <location>
        <begin position="135"/>
        <end position="269"/>
    </location>
</feature>
<keyword evidence="4" id="KW-0813">Transport</keyword>
<dbReference type="STRING" id="8078.ENSFHEP00000004224"/>
<dbReference type="PANTHER" id="PTHR10921">
    <property type="entry name" value="NUCLEAR DISTRIBUTION PROTEIN NUDE HOMOLOG 1"/>
    <property type="match status" value="1"/>
</dbReference>
<organism evidence="12 13">
    <name type="scientific">Fundulus heteroclitus</name>
    <name type="common">Killifish</name>
    <name type="synonym">Mummichog</name>
    <dbReference type="NCBI Taxonomy" id="8078"/>
    <lineage>
        <taxon>Eukaryota</taxon>
        <taxon>Metazoa</taxon>
        <taxon>Chordata</taxon>
        <taxon>Craniata</taxon>
        <taxon>Vertebrata</taxon>
        <taxon>Euteleostomi</taxon>
        <taxon>Actinopterygii</taxon>
        <taxon>Neopterygii</taxon>
        <taxon>Teleostei</taxon>
        <taxon>Neoteleostei</taxon>
        <taxon>Acanthomorphata</taxon>
        <taxon>Ovalentaria</taxon>
        <taxon>Atherinomorphae</taxon>
        <taxon>Cyprinodontiformes</taxon>
        <taxon>Fundulidae</taxon>
        <taxon>Fundulus</taxon>
    </lineage>
</organism>
<feature type="compositionally biased region" description="Polar residues" evidence="10">
    <location>
        <begin position="194"/>
        <end position="205"/>
    </location>
</feature>
<evidence type="ECO:0000256" key="6">
    <source>
        <dbReference type="ARBA" id="ARBA00022553"/>
    </source>
</evidence>
<comment type="similarity">
    <text evidence="3">Belongs to the nudE family.</text>
</comment>
<keyword evidence="13" id="KW-1185">Reference proteome</keyword>
<evidence type="ECO:0000256" key="10">
    <source>
        <dbReference type="SAM" id="MobiDB-lite"/>
    </source>
</evidence>
<dbReference type="InterPro" id="IPR033494">
    <property type="entry name" value="NUDE"/>
</dbReference>
<accession>A0A3Q2NXK7</accession>
<dbReference type="GO" id="GO:0007020">
    <property type="term" value="P:microtubule nucleation"/>
    <property type="evidence" value="ECO:0007669"/>
    <property type="project" value="TreeGrafter"/>
</dbReference>
<evidence type="ECO:0000256" key="5">
    <source>
        <dbReference type="ARBA" id="ARBA00022490"/>
    </source>
</evidence>
<protein>
    <submittedName>
        <fullName evidence="12">NudE neurodevelopment protein 1-like 1a</fullName>
    </submittedName>
</protein>
<dbReference type="GO" id="GO:0007059">
    <property type="term" value="P:chromosome segregation"/>
    <property type="evidence" value="ECO:0007669"/>
    <property type="project" value="TreeGrafter"/>
</dbReference>
<evidence type="ECO:0000256" key="1">
    <source>
        <dbReference type="ARBA" id="ARBA00004186"/>
    </source>
</evidence>
<dbReference type="GO" id="GO:0000132">
    <property type="term" value="P:establishment of mitotic spindle orientation"/>
    <property type="evidence" value="ECO:0007669"/>
    <property type="project" value="TreeGrafter"/>
</dbReference>
<keyword evidence="9" id="KW-0206">Cytoskeleton</keyword>
<keyword evidence="5" id="KW-0963">Cytoplasm</keyword>
<dbReference type="GO" id="GO:0047496">
    <property type="term" value="P:vesicle transport along microtubule"/>
    <property type="evidence" value="ECO:0007669"/>
    <property type="project" value="TreeGrafter"/>
</dbReference>
<dbReference type="GO" id="GO:0007100">
    <property type="term" value="P:mitotic centrosome separation"/>
    <property type="evidence" value="ECO:0007669"/>
    <property type="project" value="TreeGrafter"/>
</dbReference>
<keyword evidence="6" id="KW-0597">Phosphoprotein</keyword>
<dbReference type="GO" id="GO:0016477">
    <property type="term" value="P:cell migration"/>
    <property type="evidence" value="ECO:0007669"/>
    <property type="project" value="TreeGrafter"/>
</dbReference>
<feature type="region of interest" description="Disordered" evidence="10">
    <location>
        <begin position="186"/>
        <end position="205"/>
    </location>
</feature>
<keyword evidence="7" id="KW-0493">Microtubule</keyword>
<dbReference type="GO" id="GO:0005874">
    <property type="term" value="C:microtubule"/>
    <property type="evidence" value="ECO:0007669"/>
    <property type="project" value="UniProtKB-KW"/>
</dbReference>
<evidence type="ECO:0000256" key="4">
    <source>
        <dbReference type="ARBA" id="ARBA00022448"/>
    </source>
</evidence>
<dbReference type="GO" id="GO:0000776">
    <property type="term" value="C:kinetochore"/>
    <property type="evidence" value="ECO:0007669"/>
    <property type="project" value="TreeGrafter"/>
</dbReference>
<reference evidence="12" key="1">
    <citation type="submission" date="2025-08" db="UniProtKB">
        <authorList>
            <consortium name="Ensembl"/>
        </authorList>
    </citation>
    <scope>IDENTIFICATION</scope>
</reference>
<dbReference type="Pfam" id="PF04880">
    <property type="entry name" value="NUDE_C"/>
    <property type="match status" value="1"/>
</dbReference>
<dbReference type="Gene3D" id="6.10.250.1080">
    <property type="match status" value="1"/>
</dbReference>
<evidence type="ECO:0000256" key="2">
    <source>
        <dbReference type="ARBA" id="ARBA00004300"/>
    </source>
</evidence>
<dbReference type="InterPro" id="IPR006964">
    <property type="entry name" value="NUDE_dom"/>
</dbReference>
<dbReference type="PANTHER" id="PTHR10921:SF0">
    <property type="entry name" value="NUCLEAR DISTRIBUTION PROTEIN NUDE-LIKE 1"/>
    <property type="match status" value="1"/>
</dbReference>
<reference evidence="12" key="2">
    <citation type="submission" date="2025-09" db="UniProtKB">
        <authorList>
            <consortium name="Ensembl"/>
        </authorList>
    </citation>
    <scope>IDENTIFICATION</scope>
</reference>
<evidence type="ECO:0000313" key="13">
    <source>
        <dbReference type="Proteomes" id="UP000265000"/>
    </source>
</evidence>
<evidence type="ECO:0000256" key="3">
    <source>
        <dbReference type="ARBA" id="ARBA00007429"/>
    </source>
</evidence>
<evidence type="ECO:0000256" key="7">
    <source>
        <dbReference type="ARBA" id="ARBA00022701"/>
    </source>
</evidence>
<dbReference type="GO" id="GO:0005871">
    <property type="term" value="C:kinesin complex"/>
    <property type="evidence" value="ECO:0007669"/>
    <property type="project" value="TreeGrafter"/>
</dbReference>
<dbReference type="GO" id="GO:0005819">
    <property type="term" value="C:spindle"/>
    <property type="evidence" value="ECO:0007669"/>
    <property type="project" value="UniProtKB-SubCell"/>
</dbReference>
<dbReference type="GO" id="GO:0051642">
    <property type="term" value="P:centrosome localization"/>
    <property type="evidence" value="ECO:0007669"/>
    <property type="project" value="TreeGrafter"/>
</dbReference>
<proteinExistence type="inferred from homology"/>
<dbReference type="GO" id="GO:0010975">
    <property type="term" value="P:regulation of neuron projection development"/>
    <property type="evidence" value="ECO:0007669"/>
    <property type="project" value="TreeGrafter"/>
</dbReference>
<evidence type="ECO:0000256" key="9">
    <source>
        <dbReference type="ARBA" id="ARBA00023212"/>
    </source>
</evidence>